<keyword evidence="4 8" id="KW-0378">Hydrolase</keyword>
<evidence type="ECO:0000256" key="4">
    <source>
        <dbReference type="ARBA" id="ARBA00022801"/>
    </source>
</evidence>
<dbReference type="GO" id="GO:0004725">
    <property type="term" value="F:protein tyrosine phosphatase activity"/>
    <property type="evidence" value="ECO:0007669"/>
    <property type="project" value="UniProtKB-EC"/>
</dbReference>
<comment type="subcellular location">
    <subcellularLocation>
        <location evidence="1">Cytoplasm</location>
    </subcellularLocation>
</comment>
<dbReference type="FunFam" id="3.40.50.2300:FF:000105">
    <property type="entry name" value="Low molecular weight phosphotyrosine protein"/>
    <property type="match status" value="1"/>
</dbReference>
<feature type="active site" evidence="6">
    <location>
        <position position="16"/>
    </location>
</feature>
<dbReference type="PANTHER" id="PTHR11717:SF7">
    <property type="entry name" value="LOW MOLECULAR WEIGHT PHOSPHOTYROSINE PROTEIN PHOSPHATASE"/>
    <property type="match status" value="1"/>
</dbReference>
<dbReference type="SUPFAM" id="SSF52788">
    <property type="entry name" value="Phosphotyrosine protein phosphatases I"/>
    <property type="match status" value="1"/>
</dbReference>
<reference evidence="8 9" key="1">
    <citation type="journal article" date="2007" name="Appl. Environ. Microbiol.">
        <title>Genome sequence of the cellulolytic gliding bacterium Cytophaga hutchinsonii.</title>
        <authorList>
            <person name="Xie G."/>
            <person name="Bruce D.C."/>
            <person name="Challacombe J.F."/>
            <person name="Chertkov O."/>
            <person name="Detter J.C."/>
            <person name="Gilna P."/>
            <person name="Han C.S."/>
            <person name="Lucas S."/>
            <person name="Misra M."/>
            <person name="Myers G.L."/>
            <person name="Richardson P."/>
            <person name="Tapia R."/>
            <person name="Thayer N."/>
            <person name="Thompson L.S."/>
            <person name="Brettin T.S."/>
            <person name="Henrissat B."/>
            <person name="Wilson D.B."/>
            <person name="McBride M.J."/>
        </authorList>
    </citation>
    <scope>NUCLEOTIDE SEQUENCE [LARGE SCALE GENOMIC DNA]</scope>
    <source>
        <strain evidence="9">ATCC 33406 / DSM 1761 / CIP 103989 / NBRC 15051 / NCIMB 9469 / D465</strain>
    </source>
</reference>
<proteinExistence type="inferred from homology"/>
<dbReference type="CDD" id="cd16343">
    <property type="entry name" value="LMWPTP"/>
    <property type="match status" value="1"/>
</dbReference>
<evidence type="ECO:0000259" key="7">
    <source>
        <dbReference type="SMART" id="SM00226"/>
    </source>
</evidence>
<evidence type="ECO:0000256" key="2">
    <source>
        <dbReference type="ARBA" id="ARBA00011063"/>
    </source>
</evidence>
<keyword evidence="5" id="KW-0904">Protein phosphatase</keyword>
<feature type="active site" description="Proton donor" evidence="6">
    <location>
        <position position="127"/>
    </location>
</feature>
<evidence type="ECO:0000313" key="9">
    <source>
        <dbReference type="Proteomes" id="UP000001822"/>
    </source>
</evidence>
<comment type="similarity">
    <text evidence="2">Belongs to the low molecular weight phosphotyrosine protein phosphatase family.</text>
</comment>
<dbReference type="RefSeq" id="WP_011586081.1">
    <property type="nucleotide sequence ID" value="NC_008255.1"/>
</dbReference>
<dbReference type="EMBL" id="CP000383">
    <property type="protein sequence ID" value="ABG59971.1"/>
    <property type="molecule type" value="Genomic_DNA"/>
</dbReference>
<protein>
    <submittedName>
        <fullName evidence="8">Protein tyrosine phosphatase</fullName>
        <ecNumber evidence="8">3.1.3.48</ecNumber>
    </submittedName>
</protein>
<dbReference type="SMART" id="SM00226">
    <property type="entry name" value="LMWPc"/>
    <property type="match status" value="1"/>
</dbReference>
<dbReference type="Gene3D" id="3.40.50.2300">
    <property type="match status" value="1"/>
</dbReference>
<dbReference type="GO" id="GO:0005737">
    <property type="term" value="C:cytoplasm"/>
    <property type="evidence" value="ECO:0007669"/>
    <property type="project" value="UniProtKB-SubCell"/>
</dbReference>
<evidence type="ECO:0000256" key="5">
    <source>
        <dbReference type="ARBA" id="ARBA00022912"/>
    </source>
</evidence>
<dbReference type="EC" id="3.1.3.48" evidence="8"/>
<dbReference type="KEGG" id="chu:CHU_2721"/>
<keyword evidence="9" id="KW-1185">Reference proteome</keyword>
<dbReference type="InterPro" id="IPR050438">
    <property type="entry name" value="LMW_PTPase"/>
</dbReference>
<dbReference type="AlphaFoldDB" id="A0A6N4SU51"/>
<feature type="active site" description="Nucleophile" evidence="6">
    <location>
        <position position="10"/>
    </location>
</feature>
<name>A0A6N4SU51_CYTH3</name>
<dbReference type="PRINTS" id="PR00719">
    <property type="entry name" value="LMWPTPASE"/>
</dbReference>
<keyword evidence="3" id="KW-0963">Cytoplasm</keyword>
<accession>A0A6N4SU51</accession>
<dbReference type="PANTHER" id="PTHR11717">
    <property type="entry name" value="LOW MOLECULAR WEIGHT PROTEIN TYROSINE PHOSPHATASE"/>
    <property type="match status" value="1"/>
</dbReference>
<sequence>MNKINVLFVCLGNICRSPMAEGIFRKIVEKNNLQEHFQIDSSGTSRYHIGEHPDVRAIQTCKEKNIVLNHLGQEFIAEDFMNQDYIIAMDASNLSNIKALMSATKMRAEIFLMRDFDLQHAGANVPDPYYGGQEGFYEVFDMLERSSYELLHYIRSKHSI</sequence>
<evidence type="ECO:0000256" key="1">
    <source>
        <dbReference type="ARBA" id="ARBA00004496"/>
    </source>
</evidence>
<gene>
    <name evidence="8" type="primary">ptpA</name>
    <name evidence="8" type="ordered locus">CHU_2721</name>
</gene>
<evidence type="ECO:0000313" key="8">
    <source>
        <dbReference type="EMBL" id="ABG59971.1"/>
    </source>
</evidence>
<dbReference type="Pfam" id="PF01451">
    <property type="entry name" value="LMWPc"/>
    <property type="match status" value="1"/>
</dbReference>
<feature type="domain" description="Phosphotyrosine protein phosphatase I" evidence="7">
    <location>
        <begin position="4"/>
        <end position="153"/>
    </location>
</feature>
<evidence type="ECO:0000256" key="3">
    <source>
        <dbReference type="ARBA" id="ARBA00022490"/>
    </source>
</evidence>
<evidence type="ECO:0000256" key="6">
    <source>
        <dbReference type="PIRSR" id="PIRSR617867-1"/>
    </source>
</evidence>
<dbReference type="InterPro" id="IPR023485">
    <property type="entry name" value="Ptyr_pPase"/>
</dbReference>
<organism evidence="8 9">
    <name type="scientific">Cytophaga hutchinsonii (strain ATCC 33406 / DSM 1761 / CIP 103989 / NBRC 15051 / NCIMB 9469 / D465)</name>
    <dbReference type="NCBI Taxonomy" id="269798"/>
    <lineage>
        <taxon>Bacteria</taxon>
        <taxon>Pseudomonadati</taxon>
        <taxon>Bacteroidota</taxon>
        <taxon>Cytophagia</taxon>
        <taxon>Cytophagales</taxon>
        <taxon>Cytophagaceae</taxon>
        <taxon>Cytophaga</taxon>
    </lineage>
</organism>
<dbReference type="InterPro" id="IPR017867">
    <property type="entry name" value="Tyr_phospatase_low_mol_wt"/>
</dbReference>
<dbReference type="InterPro" id="IPR036196">
    <property type="entry name" value="Ptyr_pPase_sf"/>
</dbReference>
<dbReference type="OrthoDB" id="9784339at2"/>
<dbReference type="Proteomes" id="UP000001822">
    <property type="component" value="Chromosome"/>
</dbReference>